<accession>A0A165DJB0</accession>
<dbReference type="InParanoid" id="A0A165DJB0"/>
<organism evidence="1 2">
    <name type="scientific">Exidia glandulosa HHB12029</name>
    <dbReference type="NCBI Taxonomy" id="1314781"/>
    <lineage>
        <taxon>Eukaryota</taxon>
        <taxon>Fungi</taxon>
        <taxon>Dikarya</taxon>
        <taxon>Basidiomycota</taxon>
        <taxon>Agaricomycotina</taxon>
        <taxon>Agaricomycetes</taxon>
        <taxon>Auriculariales</taxon>
        <taxon>Exidiaceae</taxon>
        <taxon>Exidia</taxon>
    </lineage>
</organism>
<evidence type="ECO:0000313" key="1">
    <source>
        <dbReference type="EMBL" id="KZV84681.1"/>
    </source>
</evidence>
<gene>
    <name evidence="1" type="ORF">EXIGLDRAFT_279313</name>
</gene>
<dbReference type="AlphaFoldDB" id="A0A165DJB0"/>
<reference evidence="1 2" key="1">
    <citation type="journal article" date="2016" name="Mol. Biol. Evol.">
        <title>Comparative Genomics of Early-Diverging Mushroom-Forming Fungi Provides Insights into the Origins of Lignocellulose Decay Capabilities.</title>
        <authorList>
            <person name="Nagy L.G."/>
            <person name="Riley R."/>
            <person name="Tritt A."/>
            <person name="Adam C."/>
            <person name="Daum C."/>
            <person name="Floudas D."/>
            <person name="Sun H."/>
            <person name="Yadav J.S."/>
            <person name="Pangilinan J."/>
            <person name="Larsson K.H."/>
            <person name="Matsuura K."/>
            <person name="Barry K."/>
            <person name="Labutti K."/>
            <person name="Kuo R."/>
            <person name="Ohm R.A."/>
            <person name="Bhattacharya S.S."/>
            <person name="Shirouzu T."/>
            <person name="Yoshinaga Y."/>
            <person name="Martin F.M."/>
            <person name="Grigoriev I.V."/>
            <person name="Hibbett D.S."/>
        </authorList>
    </citation>
    <scope>NUCLEOTIDE SEQUENCE [LARGE SCALE GENOMIC DNA]</scope>
    <source>
        <strain evidence="1 2">HHB12029</strain>
    </source>
</reference>
<evidence type="ECO:0000313" key="2">
    <source>
        <dbReference type="Proteomes" id="UP000077266"/>
    </source>
</evidence>
<protein>
    <submittedName>
        <fullName evidence="1">Uncharacterized protein</fullName>
    </submittedName>
</protein>
<dbReference type="EMBL" id="KV426214">
    <property type="protein sequence ID" value="KZV84681.1"/>
    <property type="molecule type" value="Genomic_DNA"/>
</dbReference>
<proteinExistence type="predicted"/>
<keyword evidence="2" id="KW-1185">Reference proteome</keyword>
<sequence length="147" mass="16612">MGSPLSSHGHTASPELSLEFTLAQTKRQQEFDASQNERRLTSTATEARRAHDFALALVRWKVETDADELARKAKFAEASNAARDAWAQHEETLERDFQLAQEMISTAFYAANEAREKAFVAALRKINDKVYSVLDEVMFAFLAHLHN</sequence>
<dbReference type="Proteomes" id="UP000077266">
    <property type="component" value="Unassembled WGS sequence"/>
</dbReference>
<name>A0A165DJB0_EXIGL</name>